<dbReference type="Pfam" id="PF05164">
    <property type="entry name" value="ZapA"/>
    <property type="match status" value="1"/>
</dbReference>
<dbReference type="InterPro" id="IPR007838">
    <property type="entry name" value="Cell_div_ZapA-like"/>
</dbReference>
<protein>
    <submittedName>
        <fullName evidence="1">Cell division protein ZapA</fullName>
    </submittedName>
</protein>
<accession>A0A7T2GKF6</accession>
<dbReference type="InterPro" id="IPR036192">
    <property type="entry name" value="Cell_div_ZapA-like_sf"/>
</dbReference>
<dbReference type="AlphaFoldDB" id="A0A7T2GKF6"/>
<keyword evidence="1" id="KW-0131">Cell cycle</keyword>
<dbReference type="Proteomes" id="UP000594873">
    <property type="component" value="Chromosome"/>
</dbReference>
<reference evidence="1 2" key="1">
    <citation type="submission" date="2020-11" db="EMBL/GenBank/DDBJ databases">
        <title>Genome seq and assembly of Sphingosinicella sp.</title>
        <authorList>
            <person name="Chhetri G."/>
        </authorList>
    </citation>
    <scope>NUCLEOTIDE SEQUENCE [LARGE SCALE GENOMIC DNA]</scope>
    <source>
        <strain evidence="1 2">UDD2</strain>
    </source>
</reference>
<organism evidence="1 2">
    <name type="scientific">Allosphingosinicella flava</name>
    <dbReference type="NCBI Taxonomy" id="2771430"/>
    <lineage>
        <taxon>Bacteria</taxon>
        <taxon>Pseudomonadati</taxon>
        <taxon>Pseudomonadota</taxon>
        <taxon>Alphaproteobacteria</taxon>
        <taxon>Sphingomonadales</taxon>
        <taxon>Sphingomonadaceae</taxon>
        <taxon>Allosphingosinicella</taxon>
    </lineage>
</organism>
<gene>
    <name evidence="1" type="ORF">IC614_02485</name>
</gene>
<dbReference type="SUPFAM" id="SSF102829">
    <property type="entry name" value="Cell division protein ZapA-like"/>
    <property type="match status" value="1"/>
</dbReference>
<sequence>MASVEIQVATRKYQIACRDGEEEHIRMVGALVDQKAKEAGSALGSLPEARQLLFASLLLADEIKELRAGRMPPAPPPPPPAAPDPAIAEALERLAVRMESLADRLEDKTATS</sequence>
<evidence type="ECO:0000313" key="1">
    <source>
        <dbReference type="EMBL" id="QPQ55491.1"/>
    </source>
</evidence>
<dbReference type="Gene3D" id="3.30.160.880">
    <property type="entry name" value="Cell division protein ZapA protomer, N-terminal domain"/>
    <property type="match status" value="1"/>
</dbReference>
<proteinExistence type="predicted"/>
<dbReference type="EMBL" id="CP065592">
    <property type="protein sequence ID" value="QPQ55491.1"/>
    <property type="molecule type" value="Genomic_DNA"/>
</dbReference>
<keyword evidence="1" id="KW-0132">Cell division</keyword>
<dbReference type="GO" id="GO:0051301">
    <property type="term" value="P:cell division"/>
    <property type="evidence" value="ECO:0007669"/>
    <property type="project" value="UniProtKB-KW"/>
</dbReference>
<name>A0A7T2GKF6_9SPHN</name>
<dbReference type="RefSeq" id="WP_200972165.1">
    <property type="nucleotide sequence ID" value="NZ_CP065592.1"/>
</dbReference>
<dbReference type="KEGG" id="sflv:IC614_02485"/>
<evidence type="ECO:0000313" key="2">
    <source>
        <dbReference type="Proteomes" id="UP000594873"/>
    </source>
</evidence>
<keyword evidence="2" id="KW-1185">Reference proteome</keyword>
<dbReference type="InterPro" id="IPR042233">
    <property type="entry name" value="Cell_div_ZapA_N"/>
</dbReference>